<evidence type="ECO:0000256" key="2">
    <source>
        <dbReference type="ARBA" id="ARBA00022475"/>
    </source>
</evidence>
<evidence type="ECO:0000256" key="6">
    <source>
        <dbReference type="ARBA" id="ARBA00022989"/>
    </source>
</evidence>
<accession>A0A182NUD2</accession>
<dbReference type="GO" id="GO:0005886">
    <property type="term" value="C:plasma membrane"/>
    <property type="evidence" value="ECO:0007669"/>
    <property type="project" value="UniProtKB-SubCell"/>
</dbReference>
<feature type="transmembrane region" description="Helical" evidence="10">
    <location>
        <begin position="76"/>
        <end position="98"/>
    </location>
</feature>
<evidence type="ECO:0000256" key="5">
    <source>
        <dbReference type="ARBA" id="ARBA00022725"/>
    </source>
</evidence>
<evidence type="ECO:0000256" key="3">
    <source>
        <dbReference type="ARBA" id="ARBA00022606"/>
    </source>
</evidence>
<dbReference type="AlphaFoldDB" id="A0A182NUD2"/>
<dbReference type="PANTHER" id="PTHR21137">
    <property type="entry name" value="ODORANT RECEPTOR"/>
    <property type="match status" value="1"/>
</dbReference>
<name>A0A182NUD2_9DIPT</name>
<proteinExistence type="predicted"/>
<evidence type="ECO:0000256" key="1">
    <source>
        <dbReference type="ARBA" id="ARBA00004651"/>
    </source>
</evidence>
<protein>
    <submittedName>
        <fullName evidence="11">Uncharacterized protein</fullName>
    </submittedName>
</protein>
<dbReference type="InterPro" id="IPR004117">
    <property type="entry name" value="7tm6_olfct_rcpt"/>
</dbReference>
<dbReference type="GO" id="GO:0004984">
    <property type="term" value="F:olfactory receptor activity"/>
    <property type="evidence" value="ECO:0007669"/>
    <property type="project" value="InterPro"/>
</dbReference>
<evidence type="ECO:0000256" key="8">
    <source>
        <dbReference type="ARBA" id="ARBA00023170"/>
    </source>
</evidence>
<comment type="subcellular location">
    <subcellularLocation>
        <location evidence="1">Cell membrane</location>
        <topology evidence="1">Multi-pass membrane protein</topology>
    </subcellularLocation>
</comment>
<keyword evidence="4 10" id="KW-0812">Transmembrane</keyword>
<reference evidence="11" key="2">
    <citation type="submission" date="2020-05" db="UniProtKB">
        <authorList>
            <consortium name="EnsemblMetazoa"/>
        </authorList>
    </citation>
    <scope>IDENTIFICATION</scope>
    <source>
        <strain evidence="11">WRAIR2</strain>
    </source>
</reference>
<keyword evidence="9" id="KW-0807">Transducer</keyword>
<keyword evidence="2" id="KW-1003">Cell membrane</keyword>
<evidence type="ECO:0000256" key="9">
    <source>
        <dbReference type="ARBA" id="ARBA00023224"/>
    </source>
</evidence>
<evidence type="ECO:0000256" key="7">
    <source>
        <dbReference type="ARBA" id="ARBA00023136"/>
    </source>
</evidence>
<feature type="transmembrane region" description="Helical" evidence="10">
    <location>
        <begin position="350"/>
        <end position="373"/>
    </location>
</feature>
<dbReference type="GO" id="GO:0007165">
    <property type="term" value="P:signal transduction"/>
    <property type="evidence" value="ECO:0007669"/>
    <property type="project" value="UniProtKB-KW"/>
</dbReference>
<keyword evidence="6 10" id="KW-1133">Transmembrane helix</keyword>
<dbReference type="Proteomes" id="UP000075884">
    <property type="component" value="Unassembled WGS sequence"/>
</dbReference>
<keyword evidence="8" id="KW-0675">Receptor</keyword>
<dbReference type="Pfam" id="PF02949">
    <property type="entry name" value="7tm_6"/>
    <property type="match status" value="1"/>
</dbReference>
<dbReference type="EnsemblMetazoa" id="ADIR011274-RA">
    <property type="protein sequence ID" value="ADIR011274-PA"/>
    <property type="gene ID" value="ADIR011274"/>
</dbReference>
<evidence type="ECO:0000256" key="10">
    <source>
        <dbReference type="SAM" id="Phobius"/>
    </source>
</evidence>
<keyword evidence="7 10" id="KW-0472">Membrane</keyword>
<evidence type="ECO:0000256" key="4">
    <source>
        <dbReference type="ARBA" id="ARBA00022692"/>
    </source>
</evidence>
<sequence>MKFFRQYQQHAELSYQPIYDSIHWFLKIALLRIFDDDFLVAPIPKAIYYFIVSQMVTTLGLIVLHGYNYRDDTDTVILSVSAFFGALEVLLKLFGMVYRRKQLVQMIDTVLRDRSFQDGPHEAAICGKYMRLARKLQIVTKISYQTTGIMLFMYPVVAGKIGDRVLPMGYSIPFADYRLYPWYPINYVAQVVLMNWVATMFIGLDGPFYMFVCYSASQLEIAIVYLRQIGQCPDNEAEQRRLIRKVFDIHTELSRCSDIYREVYLMQMLCSIVHICVSLFHIQIKLNNSSYGMLLTNVNKVWLFCYCGELVVSKAAEFGTAVYANHWYQLWNRRDLRDILFMLCNAQRNYGFSVGGFGFLAFATFTSVMKTAYSCNAFLHRVMN</sequence>
<keyword evidence="3" id="KW-0716">Sensory transduction</keyword>
<evidence type="ECO:0000313" key="12">
    <source>
        <dbReference type="Proteomes" id="UP000075884"/>
    </source>
</evidence>
<evidence type="ECO:0000313" key="11">
    <source>
        <dbReference type="EnsemblMetazoa" id="ADIR011274-PA"/>
    </source>
</evidence>
<dbReference type="VEuPathDB" id="VectorBase:ADIR011274"/>
<organism evidence="11 12">
    <name type="scientific">Anopheles dirus</name>
    <dbReference type="NCBI Taxonomy" id="7168"/>
    <lineage>
        <taxon>Eukaryota</taxon>
        <taxon>Metazoa</taxon>
        <taxon>Ecdysozoa</taxon>
        <taxon>Arthropoda</taxon>
        <taxon>Hexapoda</taxon>
        <taxon>Insecta</taxon>
        <taxon>Pterygota</taxon>
        <taxon>Neoptera</taxon>
        <taxon>Endopterygota</taxon>
        <taxon>Diptera</taxon>
        <taxon>Nematocera</taxon>
        <taxon>Culicoidea</taxon>
        <taxon>Culicidae</taxon>
        <taxon>Anophelinae</taxon>
        <taxon>Anopheles</taxon>
    </lineage>
</organism>
<dbReference type="PANTHER" id="PTHR21137:SF35">
    <property type="entry name" value="ODORANT RECEPTOR 19A-RELATED"/>
    <property type="match status" value="1"/>
</dbReference>
<keyword evidence="5" id="KW-0552">Olfaction</keyword>
<feature type="transmembrane region" description="Helical" evidence="10">
    <location>
        <begin position="138"/>
        <end position="162"/>
    </location>
</feature>
<dbReference type="GO" id="GO:0005549">
    <property type="term" value="F:odorant binding"/>
    <property type="evidence" value="ECO:0007669"/>
    <property type="project" value="InterPro"/>
</dbReference>
<keyword evidence="12" id="KW-1185">Reference proteome</keyword>
<feature type="transmembrane region" description="Helical" evidence="10">
    <location>
        <begin position="46"/>
        <end position="64"/>
    </location>
</feature>
<feature type="transmembrane region" description="Helical" evidence="10">
    <location>
        <begin position="182"/>
        <end position="204"/>
    </location>
</feature>
<dbReference type="STRING" id="7168.A0A182NUD2"/>
<reference evidence="12" key="1">
    <citation type="submission" date="2013-03" db="EMBL/GenBank/DDBJ databases">
        <title>The Genome Sequence of Anopheles dirus WRAIR2.</title>
        <authorList>
            <consortium name="The Broad Institute Genomics Platform"/>
            <person name="Neafsey D.E."/>
            <person name="Walton C."/>
            <person name="Walker B."/>
            <person name="Young S.K."/>
            <person name="Zeng Q."/>
            <person name="Gargeya S."/>
            <person name="Fitzgerald M."/>
            <person name="Haas B."/>
            <person name="Abouelleil A."/>
            <person name="Allen A.W."/>
            <person name="Alvarado L."/>
            <person name="Arachchi H.M."/>
            <person name="Berlin A.M."/>
            <person name="Chapman S.B."/>
            <person name="Gainer-Dewar J."/>
            <person name="Goldberg J."/>
            <person name="Griggs A."/>
            <person name="Gujja S."/>
            <person name="Hansen M."/>
            <person name="Howarth C."/>
            <person name="Imamovic A."/>
            <person name="Ireland A."/>
            <person name="Larimer J."/>
            <person name="McCowan C."/>
            <person name="Murphy C."/>
            <person name="Pearson M."/>
            <person name="Poon T.W."/>
            <person name="Priest M."/>
            <person name="Roberts A."/>
            <person name="Saif S."/>
            <person name="Shea T."/>
            <person name="Sisk P."/>
            <person name="Sykes S."/>
            <person name="Wortman J."/>
            <person name="Nusbaum C."/>
            <person name="Birren B."/>
        </authorList>
    </citation>
    <scope>NUCLEOTIDE SEQUENCE [LARGE SCALE GENOMIC DNA]</scope>
    <source>
        <strain evidence="12">WRAIR2</strain>
    </source>
</reference>